<protein>
    <recommendedName>
        <fullName evidence="3">BTB domain-containing protein</fullName>
    </recommendedName>
</protein>
<evidence type="ECO:0000313" key="2">
    <source>
        <dbReference type="Proteomes" id="UP000886523"/>
    </source>
</evidence>
<dbReference type="OrthoDB" id="3248190at2759"/>
<organism evidence="1 2">
    <name type="scientific">Hydnum rufescens UP504</name>
    <dbReference type="NCBI Taxonomy" id="1448309"/>
    <lineage>
        <taxon>Eukaryota</taxon>
        <taxon>Fungi</taxon>
        <taxon>Dikarya</taxon>
        <taxon>Basidiomycota</taxon>
        <taxon>Agaricomycotina</taxon>
        <taxon>Agaricomycetes</taxon>
        <taxon>Cantharellales</taxon>
        <taxon>Hydnaceae</taxon>
        <taxon>Hydnum</taxon>
    </lineage>
</organism>
<accession>A0A9P6B463</accession>
<evidence type="ECO:0008006" key="3">
    <source>
        <dbReference type="Google" id="ProtNLM"/>
    </source>
</evidence>
<dbReference type="Gene3D" id="3.30.710.10">
    <property type="entry name" value="Potassium Channel Kv1.1, Chain A"/>
    <property type="match status" value="1"/>
</dbReference>
<reference evidence="1" key="1">
    <citation type="journal article" date="2020" name="Nat. Commun.">
        <title>Large-scale genome sequencing of mycorrhizal fungi provides insights into the early evolution of symbiotic traits.</title>
        <authorList>
            <person name="Miyauchi S."/>
            <person name="Kiss E."/>
            <person name="Kuo A."/>
            <person name="Drula E."/>
            <person name="Kohler A."/>
            <person name="Sanchez-Garcia M."/>
            <person name="Morin E."/>
            <person name="Andreopoulos B."/>
            <person name="Barry K.W."/>
            <person name="Bonito G."/>
            <person name="Buee M."/>
            <person name="Carver A."/>
            <person name="Chen C."/>
            <person name="Cichocki N."/>
            <person name="Clum A."/>
            <person name="Culley D."/>
            <person name="Crous P.W."/>
            <person name="Fauchery L."/>
            <person name="Girlanda M."/>
            <person name="Hayes R.D."/>
            <person name="Keri Z."/>
            <person name="LaButti K."/>
            <person name="Lipzen A."/>
            <person name="Lombard V."/>
            <person name="Magnuson J."/>
            <person name="Maillard F."/>
            <person name="Murat C."/>
            <person name="Nolan M."/>
            <person name="Ohm R.A."/>
            <person name="Pangilinan J."/>
            <person name="Pereira M.F."/>
            <person name="Perotto S."/>
            <person name="Peter M."/>
            <person name="Pfister S."/>
            <person name="Riley R."/>
            <person name="Sitrit Y."/>
            <person name="Stielow J.B."/>
            <person name="Szollosi G."/>
            <person name="Zifcakova L."/>
            <person name="Stursova M."/>
            <person name="Spatafora J.W."/>
            <person name="Tedersoo L."/>
            <person name="Vaario L.M."/>
            <person name="Yamada A."/>
            <person name="Yan M."/>
            <person name="Wang P."/>
            <person name="Xu J."/>
            <person name="Bruns T."/>
            <person name="Baldrian P."/>
            <person name="Vilgalys R."/>
            <person name="Dunand C."/>
            <person name="Henrissat B."/>
            <person name="Grigoriev I.V."/>
            <person name="Hibbett D."/>
            <person name="Nagy L.G."/>
            <person name="Martin F.M."/>
        </authorList>
    </citation>
    <scope>NUCLEOTIDE SEQUENCE</scope>
    <source>
        <strain evidence="1">UP504</strain>
    </source>
</reference>
<gene>
    <name evidence="1" type="ORF">BS47DRAFT_591493</name>
</gene>
<dbReference type="Proteomes" id="UP000886523">
    <property type="component" value="Unassembled WGS sequence"/>
</dbReference>
<keyword evidence="2" id="KW-1185">Reference proteome</keyword>
<dbReference type="InterPro" id="IPR011333">
    <property type="entry name" value="SKP1/BTB/POZ_sf"/>
</dbReference>
<evidence type="ECO:0000313" key="1">
    <source>
        <dbReference type="EMBL" id="KAF9517002.1"/>
    </source>
</evidence>
<comment type="caution">
    <text evidence="1">The sequence shown here is derived from an EMBL/GenBank/DDBJ whole genome shotgun (WGS) entry which is preliminary data.</text>
</comment>
<proteinExistence type="predicted"/>
<dbReference type="AlphaFoldDB" id="A0A9P6B463"/>
<name>A0A9P6B463_9AGAM</name>
<sequence length="219" mass="25635">MPASTKRHPDFYFDEPETVTFEIDGVQFRPHLFILQRYCGLFRDMPAIAKKQSDLTSSESRIKLRDILPSDRNNKEMSAEAFELGLRVLYPEVLLVKPIKIMMEWIQVLEISHRWQSDYMRRVALAHLEGYKQYMSLSERCTLGNTYSIISWVFEVYRELAMRSGSMSSEELDLIPLRIARECSWLVNDSEKSSCTPSLATDAWHHPRHSRSCLTMHLQ</sequence>
<dbReference type="EMBL" id="MU128935">
    <property type="protein sequence ID" value="KAF9517002.1"/>
    <property type="molecule type" value="Genomic_DNA"/>
</dbReference>